<gene>
    <name evidence="1" type="ORF">D2T33_05280</name>
</gene>
<proteinExistence type="predicted"/>
<comment type="caution">
    <text evidence="1">The sequence shown here is derived from an EMBL/GenBank/DDBJ whole genome shotgun (WGS) entry which is preliminary data.</text>
</comment>
<keyword evidence="2" id="KW-1185">Reference proteome</keyword>
<dbReference type="AlphaFoldDB" id="A0A443J020"/>
<evidence type="ECO:0000313" key="1">
    <source>
        <dbReference type="EMBL" id="RWR13811.1"/>
    </source>
</evidence>
<sequence length="99" mass="10303">MSININELSFQQRAAWVGMNSAVDRLNSGDLDGAAEAVANVMNDVEASCVRSITVLNRAKSVRVSGAAPAEVGRVSQALADAFGISTQTAYAAITGVFR</sequence>
<dbReference type="RefSeq" id="WP_128269094.1">
    <property type="nucleotide sequence ID" value="NZ_SAUW01000004.1"/>
</dbReference>
<reference evidence="1 2" key="1">
    <citation type="submission" date="2019-01" db="EMBL/GenBank/DDBJ databases">
        <title>Sinorhodobacter populi sp. nov. isolated from the symptomatic bark tissue of Populus euramericana canker.</title>
        <authorList>
            <person name="Xu G."/>
        </authorList>
    </citation>
    <scope>NUCLEOTIDE SEQUENCE [LARGE SCALE GENOMIC DNA]</scope>
    <source>
        <strain evidence="1 2">2D-5</strain>
    </source>
</reference>
<reference evidence="1 2" key="2">
    <citation type="submission" date="2019-01" db="EMBL/GenBank/DDBJ databases">
        <authorList>
            <person name="Li Y."/>
        </authorList>
    </citation>
    <scope>NUCLEOTIDE SEQUENCE [LARGE SCALE GENOMIC DNA]</scope>
    <source>
        <strain evidence="1 2">2D-5</strain>
    </source>
</reference>
<dbReference type="EMBL" id="SAUW01000004">
    <property type="protein sequence ID" value="RWR13811.1"/>
    <property type="molecule type" value="Genomic_DNA"/>
</dbReference>
<protein>
    <submittedName>
        <fullName evidence="1">Uncharacterized protein</fullName>
    </submittedName>
</protein>
<evidence type="ECO:0000313" key="2">
    <source>
        <dbReference type="Proteomes" id="UP000285710"/>
    </source>
</evidence>
<name>A0A443J020_9RHOB</name>
<accession>A0A443J020</accession>
<organism evidence="1 2">
    <name type="scientific">Paenirhodobacter populi</name>
    <dbReference type="NCBI Taxonomy" id="2306993"/>
    <lineage>
        <taxon>Bacteria</taxon>
        <taxon>Pseudomonadati</taxon>
        <taxon>Pseudomonadota</taxon>
        <taxon>Alphaproteobacteria</taxon>
        <taxon>Rhodobacterales</taxon>
        <taxon>Rhodobacter group</taxon>
        <taxon>Paenirhodobacter</taxon>
    </lineage>
</organism>
<dbReference type="Proteomes" id="UP000285710">
    <property type="component" value="Unassembled WGS sequence"/>
</dbReference>